<evidence type="ECO:0000259" key="12">
    <source>
        <dbReference type="Pfam" id="PF14841"/>
    </source>
</evidence>
<sequence>MEFGTYNQFGAPARIVGPARAAVLLLAMGPSGASRLIKHLSPAEIRMLRRSAAGQSPVSAEELDELVGEFQEAFKTGPGLIGLDGQMEKLLLESLSKEELSAVLEDGGGMPAAEFEMPLFEQLEAMGIAALCDILKREHPQLVAIILTRLTPEAAAGVVAVFEAPLRNEILRRMLLVKPLSPAAQALMETSLRQAYIADTDRAGRDERHRNLAEIVNRMEKAQAEELLATIAERQPEEAAAIRRLIFSFDDLPSLTKKARLVLFDDVSSDTVITALTGAGDELKETVLSSLAARARRMVEAELSQPRALDPKDVAAARRSIASLALRLANEGRIALVGEEEA</sequence>
<feature type="domain" description="Flagellar motor switch protein FliG middle" evidence="12">
    <location>
        <begin position="131"/>
        <end position="194"/>
    </location>
</feature>
<dbReference type="InterPro" id="IPR011002">
    <property type="entry name" value="FliG_a-hlx"/>
</dbReference>
<evidence type="ECO:0000256" key="3">
    <source>
        <dbReference type="ARBA" id="ARBA00010299"/>
    </source>
</evidence>
<dbReference type="Proteomes" id="UP001597371">
    <property type="component" value="Unassembled WGS sequence"/>
</dbReference>
<dbReference type="Pfam" id="PF14841">
    <property type="entry name" value="FliG_M"/>
    <property type="match status" value="1"/>
</dbReference>
<dbReference type="SUPFAM" id="SSF48029">
    <property type="entry name" value="FliG"/>
    <property type="match status" value="2"/>
</dbReference>
<feature type="domain" description="Flagellar motor switch protein FliG N-terminal" evidence="13">
    <location>
        <begin position="17"/>
        <end position="106"/>
    </location>
</feature>
<protein>
    <recommendedName>
        <fullName evidence="4">Flagellar motor switch protein FliG</fullName>
    </recommendedName>
</protein>
<dbReference type="InterPro" id="IPR032779">
    <property type="entry name" value="FliG_M"/>
</dbReference>
<accession>A0ABW5CHF0</accession>
<dbReference type="Gene3D" id="1.10.220.30">
    <property type="match status" value="3"/>
</dbReference>
<evidence type="ECO:0000256" key="10">
    <source>
        <dbReference type="ARBA" id="ARBA00025598"/>
    </source>
</evidence>
<keyword evidence="7" id="KW-0283">Flagellar rotation</keyword>
<evidence type="ECO:0000256" key="5">
    <source>
        <dbReference type="ARBA" id="ARBA00022475"/>
    </source>
</evidence>
<reference evidence="15" key="1">
    <citation type="journal article" date="2019" name="Int. J. Syst. Evol. Microbiol.">
        <title>The Global Catalogue of Microorganisms (GCM) 10K type strain sequencing project: providing services to taxonomists for standard genome sequencing and annotation.</title>
        <authorList>
            <consortium name="The Broad Institute Genomics Platform"/>
            <consortium name="The Broad Institute Genome Sequencing Center for Infectious Disease"/>
            <person name="Wu L."/>
            <person name="Ma J."/>
        </authorList>
    </citation>
    <scope>NUCLEOTIDE SEQUENCE [LARGE SCALE GENOMIC DNA]</scope>
    <source>
        <strain evidence="15">ZS-35-S2</strain>
    </source>
</reference>
<dbReference type="RefSeq" id="WP_209735686.1">
    <property type="nucleotide sequence ID" value="NZ_CP072611.1"/>
</dbReference>
<dbReference type="InterPro" id="IPR023087">
    <property type="entry name" value="Flg_Motor_Flig_C"/>
</dbReference>
<dbReference type="Pfam" id="PF14842">
    <property type="entry name" value="FliG_N"/>
    <property type="match status" value="1"/>
</dbReference>
<evidence type="ECO:0000313" key="15">
    <source>
        <dbReference type="Proteomes" id="UP001597371"/>
    </source>
</evidence>
<dbReference type="EMBL" id="JBHUIJ010000002">
    <property type="protein sequence ID" value="MFD2236371.1"/>
    <property type="molecule type" value="Genomic_DNA"/>
</dbReference>
<feature type="domain" description="Flagellar motor switch protein FliG C-terminal" evidence="11">
    <location>
        <begin position="230"/>
        <end position="336"/>
    </location>
</feature>
<comment type="function">
    <text evidence="10">FliG is one of three proteins (FliG, FliN, FliM) that forms the rotor-mounted switch complex (C ring), located at the base of the basal body. This complex interacts with the CheY and CheZ chemotaxis proteins, in addition to contacting components of the motor that determine the direction of flagellar rotation.</text>
</comment>
<evidence type="ECO:0000259" key="11">
    <source>
        <dbReference type="Pfam" id="PF01706"/>
    </source>
</evidence>
<comment type="subcellular location">
    <subcellularLocation>
        <location evidence="1">Bacterial flagellum basal body</location>
    </subcellularLocation>
    <subcellularLocation>
        <location evidence="2">Cell membrane</location>
        <topology evidence="2">Peripheral membrane protein</topology>
        <orientation evidence="2">Cytoplasmic side</orientation>
    </subcellularLocation>
</comment>
<dbReference type="Pfam" id="PF01706">
    <property type="entry name" value="FliG_C"/>
    <property type="match status" value="1"/>
</dbReference>
<name>A0ABW5CHF0_9HYPH</name>
<keyword evidence="9" id="KW-0975">Bacterial flagellum</keyword>
<evidence type="ECO:0000259" key="13">
    <source>
        <dbReference type="Pfam" id="PF14842"/>
    </source>
</evidence>
<proteinExistence type="inferred from homology"/>
<keyword evidence="6" id="KW-0145">Chemotaxis</keyword>
<dbReference type="PANTHER" id="PTHR30534">
    <property type="entry name" value="FLAGELLAR MOTOR SWITCH PROTEIN FLIG"/>
    <property type="match status" value="1"/>
</dbReference>
<evidence type="ECO:0000256" key="9">
    <source>
        <dbReference type="ARBA" id="ARBA00023143"/>
    </source>
</evidence>
<evidence type="ECO:0000256" key="6">
    <source>
        <dbReference type="ARBA" id="ARBA00022500"/>
    </source>
</evidence>
<gene>
    <name evidence="14" type="ORF">ACFSKQ_02695</name>
</gene>
<organism evidence="14 15">
    <name type="scientific">Aureimonas populi</name>
    <dbReference type="NCBI Taxonomy" id="1701758"/>
    <lineage>
        <taxon>Bacteria</taxon>
        <taxon>Pseudomonadati</taxon>
        <taxon>Pseudomonadota</taxon>
        <taxon>Alphaproteobacteria</taxon>
        <taxon>Hyphomicrobiales</taxon>
        <taxon>Aurantimonadaceae</taxon>
        <taxon>Aureimonas</taxon>
    </lineage>
</organism>
<evidence type="ECO:0000256" key="2">
    <source>
        <dbReference type="ARBA" id="ARBA00004413"/>
    </source>
</evidence>
<evidence type="ECO:0000313" key="14">
    <source>
        <dbReference type="EMBL" id="MFD2236371.1"/>
    </source>
</evidence>
<evidence type="ECO:0000256" key="4">
    <source>
        <dbReference type="ARBA" id="ARBA00021870"/>
    </source>
</evidence>
<dbReference type="InterPro" id="IPR028263">
    <property type="entry name" value="FliG_N"/>
</dbReference>
<dbReference type="PRINTS" id="PR00954">
    <property type="entry name" value="FLGMOTORFLIG"/>
</dbReference>
<keyword evidence="15" id="KW-1185">Reference proteome</keyword>
<keyword evidence="8" id="KW-0472">Membrane</keyword>
<comment type="similarity">
    <text evidence="3">Belongs to the FliG family.</text>
</comment>
<evidence type="ECO:0000256" key="8">
    <source>
        <dbReference type="ARBA" id="ARBA00023136"/>
    </source>
</evidence>
<keyword evidence="5" id="KW-1003">Cell membrane</keyword>
<comment type="caution">
    <text evidence="14">The sequence shown here is derived from an EMBL/GenBank/DDBJ whole genome shotgun (WGS) entry which is preliminary data.</text>
</comment>
<evidence type="ECO:0000256" key="7">
    <source>
        <dbReference type="ARBA" id="ARBA00022779"/>
    </source>
</evidence>
<evidence type="ECO:0000256" key="1">
    <source>
        <dbReference type="ARBA" id="ARBA00004117"/>
    </source>
</evidence>
<dbReference type="PANTHER" id="PTHR30534:SF0">
    <property type="entry name" value="FLAGELLAR MOTOR SWITCH PROTEIN FLIG"/>
    <property type="match status" value="1"/>
</dbReference>
<dbReference type="InterPro" id="IPR000090">
    <property type="entry name" value="Flg_Motor_Flig"/>
</dbReference>